<gene>
    <name evidence="4" type="primary">med25</name>
    <name evidence="4" type="ORF">CDAR_568401</name>
</gene>
<protein>
    <recommendedName>
        <fullName evidence="2">Mediator of RNA polymerase II transcription subunit 25</fullName>
    </recommendedName>
</protein>
<dbReference type="GO" id="GO:0005667">
    <property type="term" value="C:transcription regulator complex"/>
    <property type="evidence" value="ECO:0007669"/>
    <property type="project" value="TreeGrafter"/>
</dbReference>
<dbReference type="Proteomes" id="UP001054837">
    <property type="component" value="Unassembled WGS sequence"/>
</dbReference>
<proteinExistence type="inferred from homology"/>
<comment type="caution">
    <text evidence="4">The sequence shown here is derived from an EMBL/GenBank/DDBJ whole genome shotgun (WGS) entry which is preliminary data.</text>
</comment>
<evidence type="ECO:0000256" key="1">
    <source>
        <dbReference type="ARBA" id="ARBA00009102"/>
    </source>
</evidence>
<name>A0AAV4PJR2_9ARAC</name>
<comment type="similarity">
    <text evidence="1">Belongs to the Mediator complex subunit 25 family.</text>
</comment>
<organism evidence="4 5">
    <name type="scientific">Caerostris darwini</name>
    <dbReference type="NCBI Taxonomy" id="1538125"/>
    <lineage>
        <taxon>Eukaryota</taxon>
        <taxon>Metazoa</taxon>
        <taxon>Ecdysozoa</taxon>
        <taxon>Arthropoda</taxon>
        <taxon>Chelicerata</taxon>
        <taxon>Arachnida</taxon>
        <taxon>Araneae</taxon>
        <taxon>Araneomorphae</taxon>
        <taxon>Entelegynae</taxon>
        <taxon>Araneoidea</taxon>
        <taxon>Araneidae</taxon>
        <taxon>Caerostris</taxon>
    </lineage>
</organism>
<dbReference type="InterPro" id="IPR036465">
    <property type="entry name" value="vWFA_dom_sf"/>
</dbReference>
<keyword evidence="5" id="KW-1185">Reference proteome</keyword>
<dbReference type="EMBL" id="BPLQ01002983">
    <property type="protein sequence ID" value="GIX96889.1"/>
    <property type="molecule type" value="Genomic_DNA"/>
</dbReference>
<dbReference type="PANTHER" id="PTHR12433">
    <property type="entry name" value="MEDIATOR OF RNA POLYMERASE II TRANSCRIPTION SUBUNIT 25"/>
    <property type="match status" value="1"/>
</dbReference>
<accession>A0AAV4PJR2</accession>
<dbReference type="PANTHER" id="PTHR12433:SF11">
    <property type="entry name" value="MEDIATOR OF RNA POLYMERASE II TRANSCRIPTION SUBUNIT 25"/>
    <property type="match status" value="1"/>
</dbReference>
<sequence>MESKLYENIFLHSSKMVVSDQSNWMADVVFVIEGTANMSPYIESLKSNYILPTLEYFNGSPPDDRDCGSDTNCTMYALVVFFAADCAPETASNCFHPTPSTHKFLTLLDNVKFIGGGAESHSHVAEGLSTALQAFDDFATLRENGVQTQKHCILICNSPPYPIPALESVSYQGLMTEQLAGVMMDIILLGLDWPSNESPVGSLPSQNQVVPSSIQKVQLLDSHL</sequence>
<dbReference type="GO" id="GO:0045944">
    <property type="term" value="P:positive regulation of transcription by RNA polymerase II"/>
    <property type="evidence" value="ECO:0007669"/>
    <property type="project" value="TreeGrafter"/>
</dbReference>
<evidence type="ECO:0000313" key="5">
    <source>
        <dbReference type="Proteomes" id="UP001054837"/>
    </source>
</evidence>
<dbReference type="AlphaFoldDB" id="A0AAV4PJR2"/>
<dbReference type="InterPro" id="IPR021419">
    <property type="entry name" value="Mediator_Med25_VWA"/>
</dbReference>
<reference evidence="4 5" key="1">
    <citation type="submission" date="2021-06" db="EMBL/GenBank/DDBJ databases">
        <title>Caerostris darwini draft genome.</title>
        <authorList>
            <person name="Kono N."/>
            <person name="Arakawa K."/>
        </authorList>
    </citation>
    <scope>NUCLEOTIDE SEQUENCE [LARGE SCALE GENOMIC DNA]</scope>
</reference>
<evidence type="ECO:0000259" key="3">
    <source>
        <dbReference type="Pfam" id="PF11265"/>
    </source>
</evidence>
<dbReference type="GO" id="GO:0016592">
    <property type="term" value="C:mediator complex"/>
    <property type="evidence" value="ECO:0007669"/>
    <property type="project" value="TreeGrafter"/>
</dbReference>
<feature type="domain" description="Mediator of RNA polymerase II transcription subunit 25 von Willebrand factor type A" evidence="3">
    <location>
        <begin position="23"/>
        <end position="184"/>
    </location>
</feature>
<dbReference type="Pfam" id="PF11265">
    <property type="entry name" value="Med25_VWA"/>
    <property type="match status" value="1"/>
</dbReference>
<dbReference type="SUPFAM" id="SSF53300">
    <property type="entry name" value="vWA-like"/>
    <property type="match status" value="1"/>
</dbReference>
<evidence type="ECO:0000256" key="2">
    <source>
        <dbReference type="ARBA" id="ARBA00019694"/>
    </source>
</evidence>
<evidence type="ECO:0000313" key="4">
    <source>
        <dbReference type="EMBL" id="GIX96889.1"/>
    </source>
</evidence>